<protein>
    <submittedName>
        <fullName evidence="4">Uncharacterized protein</fullName>
    </submittedName>
</protein>
<proteinExistence type="inferred from homology"/>
<gene>
    <name evidence="4" type="ORF">QYE76_061392</name>
</gene>
<accession>A0AAD8S3V0</accession>
<dbReference type="Proteomes" id="UP001231189">
    <property type="component" value="Unassembled WGS sequence"/>
</dbReference>
<keyword evidence="3" id="KW-0418">Kinase</keyword>
<comment type="similarity">
    <text evidence="1">Belongs to the FGGY kinase family.</text>
</comment>
<organism evidence="4 5">
    <name type="scientific">Lolium multiflorum</name>
    <name type="common">Italian ryegrass</name>
    <name type="synonym">Lolium perenne subsp. multiflorum</name>
    <dbReference type="NCBI Taxonomy" id="4521"/>
    <lineage>
        <taxon>Eukaryota</taxon>
        <taxon>Viridiplantae</taxon>
        <taxon>Streptophyta</taxon>
        <taxon>Embryophyta</taxon>
        <taxon>Tracheophyta</taxon>
        <taxon>Spermatophyta</taxon>
        <taxon>Magnoliopsida</taxon>
        <taxon>Liliopsida</taxon>
        <taxon>Poales</taxon>
        <taxon>Poaceae</taxon>
        <taxon>BOP clade</taxon>
        <taxon>Pooideae</taxon>
        <taxon>Poodae</taxon>
        <taxon>Poeae</taxon>
        <taxon>Poeae Chloroplast Group 2 (Poeae type)</taxon>
        <taxon>Loliodinae</taxon>
        <taxon>Loliinae</taxon>
        <taxon>Lolium</taxon>
    </lineage>
</organism>
<evidence type="ECO:0000256" key="1">
    <source>
        <dbReference type="ARBA" id="ARBA00009156"/>
    </source>
</evidence>
<dbReference type="GO" id="GO:0005829">
    <property type="term" value="C:cytosol"/>
    <property type="evidence" value="ECO:0007669"/>
    <property type="project" value="TreeGrafter"/>
</dbReference>
<dbReference type="PANTHER" id="PTHR10196">
    <property type="entry name" value="SUGAR KINASE"/>
    <property type="match status" value="1"/>
</dbReference>
<sequence>MADGGDRCSVLLPNGFFFLGFDCSTQSLKPTVLDAGLAIVAHDDAHFDSELPHYGTEGSVRRDPAEPGRIVSPPLMWAEALDLLLHKLSPKVDYGRVAAVSGSAQQHGSVYWAHGAGAALASLDPAKGLAPQLAAALAARESPVWMDNSTTAHFREIEAALGGALALAAMTGCRAHERCTGPQIRKMFQTRRRVYDDTERISLVSSFMASLLIGGYACIDQTDGAGMNLMDIHDEEQRKAL</sequence>
<dbReference type="EMBL" id="JAUUTY010000004">
    <property type="protein sequence ID" value="KAK1643587.1"/>
    <property type="molecule type" value="Genomic_DNA"/>
</dbReference>
<evidence type="ECO:0000256" key="2">
    <source>
        <dbReference type="ARBA" id="ARBA00022679"/>
    </source>
</evidence>
<dbReference type="AlphaFoldDB" id="A0AAD8S3V0"/>
<dbReference type="SUPFAM" id="SSF53067">
    <property type="entry name" value="Actin-like ATPase domain"/>
    <property type="match status" value="1"/>
</dbReference>
<reference evidence="4" key="1">
    <citation type="submission" date="2023-07" db="EMBL/GenBank/DDBJ databases">
        <title>A chromosome-level genome assembly of Lolium multiflorum.</title>
        <authorList>
            <person name="Chen Y."/>
            <person name="Copetti D."/>
            <person name="Kolliker R."/>
            <person name="Studer B."/>
        </authorList>
    </citation>
    <scope>NUCLEOTIDE SEQUENCE</scope>
    <source>
        <strain evidence="4">02402/16</strain>
        <tissue evidence="4">Leaf</tissue>
    </source>
</reference>
<dbReference type="Gene3D" id="3.30.420.40">
    <property type="match status" value="1"/>
</dbReference>
<comment type="caution">
    <text evidence="4">The sequence shown here is derived from an EMBL/GenBank/DDBJ whole genome shotgun (WGS) entry which is preliminary data.</text>
</comment>
<dbReference type="GO" id="GO:0005997">
    <property type="term" value="P:xylulose metabolic process"/>
    <property type="evidence" value="ECO:0007669"/>
    <property type="project" value="TreeGrafter"/>
</dbReference>
<dbReference type="PANTHER" id="PTHR10196:SF85">
    <property type="entry name" value="XYLULOSE KINASE"/>
    <property type="match status" value="1"/>
</dbReference>
<dbReference type="InterPro" id="IPR043129">
    <property type="entry name" value="ATPase_NBD"/>
</dbReference>
<name>A0AAD8S3V0_LOLMU</name>
<dbReference type="GO" id="GO:0004856">
    <property type="term" value="F:D-xylulokinase activity"/>
    <property type="evidence" value="ECO:0007669"/>
    <property type="project" value="TreeGrafter"/>
</dbReference>
<keyword evidence="2" id="KW-0808">Transferase</keyword>
<evidence type="ECO:0000313" key="5">
    <source>
        <dbReference type="Proteomes" id="UP001231189"/>
    </source>
</evidence>
<keyword evidence="5" id="KW-1185">Reference proteome</keyword>
<evidence type="ECO:0000256" key="3">
    <source>
        <dbReference type="ARBA" id="ARBA00022777"/>
    </source>
</evidence>
<evidence type="ECO:0000313" key="4">
    <source>
        <dbReference type="EMBL" id="KAK1643587.1"/>
    </source>
</evidence>